<dbReference type="HOGENOM" id="CLU_709494_0_0_0"/>
<keyword evidence="4" id="KW-0645">Protease</keyword>
<dbReference type="GO" id="GO:0046872">
    <property type="term" value="F:metal ion binding"/>
    <property type="evidence" value="ECO:0007669"/>
    <property type="project" value="UniProtKB-KW"/>
</dbReference>
<evidence type="ECO:0000256" key="5">
    <source>
        <dbReference type="ARBA" id="ARBA00022692"/>
    </source>
</evidence>
<keyword evidence="5 12" id="KW-0812">Transmembrane</keyword>
<evidence type="ECO:0000256" key="11">
    <source>
        <dbReference type="ARBA" id="ARBA00023136"/>
    </source>
</evidence>
<reference evidence="14 15" key="2">
    <citation type="journal article" date="2011" name="Mol. Biol. Evol.">
        <title>Unity in variety--the pan-genome of the Chlamydiae.</title>
        <authorList>
            <person name="Collingro A."/>
            <person name="Tischler P."/>
            <person name="Weinmaier T."/>
            <person name="Penz T."/>
            <person name="Heinz E."/>
            <person name="Brunham R.C."/>
            <person name="Read T.D."/>
            <person name="Bavoil P.M."/>
            <person name="Sachse K."/>
            <person name="Kahane S."/>
            <person name="Friedman M.G."/>
            <person name="Rattei T."/>
            <person name="Myers G.S."/>
            <person name="Horn M."/>
        </authorList>
    </citation>
    <scope>NUCLEOTIDE SEQUENCE [LARGE SCALE GENOMIC DNA]</scope>
    <source>
        <strain evidence="15">ATCC VR-1471 / Z</strain>
    </source>
</reference>
<feature type="transmembrane region" description="Helical" evidence="12">
    <location>
        <begin position="91"/>
        <end position="112"/>
    </location>
</feature>
<keyword evidence="15" id="KW-1185">Reference proteome</keyword>
<evidence type="ECO:0000256" key="12">
    <source>
        <dbReference type="SAM" id="Phobius"/>
    </source>
</evidence>
<protein>
    <recommendedName>
        <fullName evidence="13">Peptidase M50 domain-containing protein</fullName>
    </recommendedName>
</protein>
<name>F8L9L9_SIMNZ</name>
<evidence type="ECO:0000313" key="15">
    <source>
        <dbReference type="Proteomes" id="UP000000496"/>
    </source>
</evidence>
<keyword evidence="9 12" id="KW-1133">Transmembrane helix</keyword>
<keyword evidence="10" id="KW-0482">Metalloprotease</keyword>
<evidence type="ECO:0000256" key="1">
    <source>
        <dbReference type="ARBA" id="ARBA00001947"/>
    </source>
</evidence>
<keyword evidence="7" id="KW-0378">Hydrolase</keyword>
<dbReference type="RefSeq" id="WP_013944022.1">
    <property type="nucleotide sequence ID" value="NC_015713.1"/>
</dbReference>
<dbReference type="PANTHER" id="PTHR39188">
    <property type="entry name" value="MEMBRANE-ASSOCIATED ZINC METALLOPROTEASE M50B"/>
    <property type="match status" value="1"/>
</dbReference>
<keyword evidence="6" id="KW-0479">Metal-binding</keyword>
<evidence type="ECO:0000256" key="6">
    <source>
        <dbReference type="ARBA" id="ARBA00022723"/>
    </source>
</evidence>
<dbReference type="InterPro" id="IPR008915">
    <property type="entry name" value="Peptidase_M50"/>
</dbReference>
<feature type="domain" description="Peptidase M50" evidence="13">
    <location>
        <begin position="123"/>
        <end position="163"/>
    </location>
</feature>
<dbReference type="Proteomes" id="UP000000496">
    <property type="component" value="Chromosome gsn.131"/>
</dbReference>
<feature type="transmembrane region" description="Helical" evidence="12">
    <location>
        <begin position="32"/>
        <end position="51"/>
    </location>
</feature>
<evidence type="ECO:0000256" key="10">
    <source>
        <dbReference type="ARBA" id="ARBA00023049"/>
    </source>
</evidence>
<dbReference type="GO" id="GO:0016020">
    <property type="term" value="C:membrane"/>
    <property type="evidence" value="ECO:0007669"/>
    <property type="project" value="UniProtKB-SubCell"/>
</dbReference>
<evidence type="ECO:0000256" key="3">
    <source>
        <dbReference type="ARBA" id="ARBA00007931"/>
    </source>
</evidence>
<feature type="transmembrane region" description="Helical" evidence="12">
    <location>
        <begin position="124"/>
        <end position="147"/>
    </location>
</feature>
<dbReference type="KEGG" id="sng:SNE_A16790"/>
<evidence type="ECO:0000256" key="8">
    <source>
        <dbReference type="ARBA" id="ARBA00022833"/>
    </source>
</evidence>
<evidence type="ECO:0000256" key="4">
    <source>
        <dbReference type="ARBA" id="ARBA00022670"/>
    </source>
</evidence>
<dbReference type="STRING" id="331113.SNE_A16790"/>
<keyword evidence="11 12" id="KW-0472">Membrane</keyword>
<dbReference type="AlphaFoldDB" id="F8L9L9"/>
<organism evidence="14 15">
    <name type="scientific">Simkania negevensis (strain ATCC VR-1471 / DSM 27360 / Z)</name>
    <dbReference type="NCBI Taxonomy" id="331113"/>
    <lineage>
        <taxon>Bacteria</taxon>
        <taxon>Pseudomonadati</taxon>
        <taxon>Chlamydiota</taxon>
        <taxon>Chlamydiia</taxon>
        <taxon>Parachlamydiales</taxon>
        <taxon>Simkaniaceae</taxon>
        <taxon>Simkania</taxon>
    </lineage>
</organism>
<evidence type="ECO:0000256" key="9">
    <source>
        <dbReference type="ARBA" id="ARBA00022989"/>
    </source>
</evidence>
<feature type="transmembrane region" description="Helical" evidence="12">
    <location>
        <begin position="7"/>
        <end position="26"/>
    </location>
</feature>
<reference key="1">
    <citation type="journal article" date="2011" name="Mol. Biol. Evol.">
        <title>Unity in variety -- the pan-genome of the Chlamydiae.</title>
        <authorList>
            <person name="Collingro A."/>
            <person name="Tischler P."/>
            <person name="Weinmaier T."/>
            <person name="Penz T."/>
            <person name="Heinz E."/>
            <person name="Brunham R.C."/>
            <person name="Read T.D."/>
            <person name="Bavoil P.M."/>
            <person name="Sachse K."/>
            <person name="Kahane S."/>
            <person name="Friedman M.G."/>
            <person name="Rattei T."/>
            <person name="Myers G.S.A."/>
            <person name="Horn M."/>
        </authorList>
    </citation>
    <scope>NUCLEOTIDE SEQUENCE</scope>
    <source>
        <strain>Z</strain>
    </source>
</reference>
<sequence>MLRIPGKIPVAISPFFWVTAALIGWINSMGSGSPFLLTLIWIFVIFISILIHEFGHGITSRFFGQTPRIELVAFGGVTYQEGHRLRGWREFLVILNGPLFGFVLFLFTLMLLNTGWFKSPVTLATLQIFVWVNLFWTIVNLLPVMPLDGGQLLRVICESISRGNGLKYALFLSMFFSALLACFFFFIGYFLIGAIFFLFTFQNFASWRRVRVMTDEDQNDDLTLELKEIEELLAKDHKAAALPRLEEIRQRAKRGLIFNLTTQYLAAFRAEEGNFQEVYQLLSPIKKHLSPESIIHLHRAAYEMKDFPLVMELSGATFQYFPDPDVALYNAEASAVMKQVEPTIGWLKAARKCGINNLKMIIEKETFASVRDIPEFRDFLTSL</sequence>
<dbReference type="OrthoDB" id="166377at2"/>
<comment type="subcellular location">
    <subcellularLocation>
        <location evidence="2">Membrane</location>
        <topology evidence="2">Multi-pass membrane protein</topology>
    </subcellularLocation>
</comment>
<evidence type="ECO:0000313" key="14">
    <source>
        <dbReference type="EMBL" id="CCB89556.1"/>
    </source>
</evidence>
<comment type="similarity">
    <text evidence="3">Belongs to the peptidase M50B family.</text>
</comment>
<dbReference type="GO" id="GO:0006508">
    <property type="term" value="P:proteolysis"/>
    <property type="evidence" value="ECO:0007669"/>
    <property type="project" value="UniProtKB-KW"/>
</dbReference>
<dbReference type="Pfam" id="PF02163">
    <property type="entry name" value="Peptidase_M50"/>
    <property type="match status" value="1"/>
</dbReference>
<evidence type="ECO:0000256" key="7">
    <source>
        <dbReference type="ARBA" id="ARBA00022801"/>
    </source>
</evidence>
<evidence type="ECO:0000256" key="2">
    <source>
        <dbReference type="ARBA" id="ARBA00004141"/>
    </source>
</evidence>
<accession>F8L9L9</accession>
<evidence type="ECO:0000259" key="13">
    <source>
        <dbReference type="Pfam" id="PF02163"/>
    </source>
</evidence>
<feature type="transmembrane region" description="Helical" evidence="12">
    <location>
        <begin position="168"/>
        <end position="201"/>
    </location>
</feature>
<dbReference type="PANTHER" id="PTHR39188:SF3">
    <property type="entry name" value="STAGE IV SPORULATION PROTEIN FB"/>
    <property type="match status" value="1"/>
</dbReference>
<gene>
    <name evidence="14" type="ordered locus">SNE_A16790</name>
</gene>
<dbReference type="EMBL" id="FR872582">
    <property type="protein sequence ID" value="CCB89556.1"/>
    <property type="molecule type" value="Genomic_DNA"/>
</dbReference>
<dbReference type="eggNOG" id="COG1994">
    <property type="taxonomic scope" value="Bacteria"/>
</dbReference>
<dbReference type="GO" id="GO:0008237">
    <property type="term" value="F:metallopeptidase activity"/>
    <property type="evidence" value="ECO:0007669"/>
    <property type="project" value="UniProtKB-KW"/>
</dbReference>
<keyword evidence="8" id="KW-0862">Zinc</keyword>
<comment type="cofactor">
    <cofactor evidence="1">
        <name>Zn(2+)</name>
        <dbReference type="ChEBI" id="CHEBI:29105"/>
    </cofactor>
</comment>
<proteinExistence type="inferred from homology"/>